<gene>
    <name evidence="1" type="ORF">N7456_009847</name>
</gene>
<protein>
    <submittedName>
        <fullName evidence="1">Uncharacterized protein</fullName>
    </submittedName>
</protein>
<sequence>MTKEDFIRELESSDEFNLLDKVVKEEITVQDAFSHLLKLTMDQLSIYGPKDWNKFGTPDYNISCATVELAQRLEPSKHTKLVEFTYHLQKQVAIDTSTNEPLDAQGAILWTDLPSFGYTELEEWEEFGGAHEDPSNPRMDYKERDRWTKLNAFLAQLTQAADVYYPSSQEEPIYHPLDKSGRAIWTISMTLEKDRPPAWLRNTAAMEATCYWFIYAADHLWDIVLHNHRWSGLLSDATGKRYRLKGWRGIPMERWIIWENALKDTRDACEEGRMRNLLDQALASIATAMGNARWI</sequence>
<comment type="caution">
    <text evidence="1">The sequence shown here is derived from an EMBL/GenBank/DDBJ whole genome shotgun (WGS) entry which is preliminary data.</text>
</comment>
<proteinExistence type="predicted"/>
<dbReference type="InterPro" id="IPR053204">
    <property type="entry name" value="Oxopyrrolidines_Biosynth-assoc"/>
</dbReference>
<dbReference type="PANTHER" id="PTHR38797:SF6">
    <property type="match status" value="1"/>
</dbReference>
<dbReference type="Pfam" id="PF12311">
    <property type="entry name" value="DUF3632"/>
    <property type="match status" value="1"/>
</dbReference>
<reference evidence="1" key="1">
    <citation type="submission" date="2022-11" db="EMBL/GenBank/DDBJ databases">
        <authorList>
            <person name="Petersen C."/>
        </authorList>
    </citation>
    <scope>NUCLEOTIDE SEQUENCE</scope>
    <source>
        <strain evidence="1">IBT 30069</strain>
    </source>
</reference>
<dbReference type="InterPro" id="IPR022085">
    <property type="entry name" value="OpdG"/>
</dbReference>
<reference evidence="1" key="2">
    <citation type="journal article" date="2023" name="IMA Fungus">
        <title>Comparative genomic study of the Penicillium genus elucidates a diverse pangenome and 15 lateral gene transfer events.</title>
        <authorList>
            <person name="Petersen C."/>
            <person name="Sorensen T."/>
            <person name="Nielsen M.R."/>
            <person name="Sondergaard T.E."/>
            <person name="Sorensen J.L."/>
            <person name="Fitzpatrick D.A."/>
            <person name="Frisvad J.C."/>
            <person name="Nielsen K.L."/>
        </authorList>
    </citation>
    <scope>NUCLEOTIDE SEQUENCE</scope>
    <source>
        <strain evidence="1">IBT 30069</strain>
    </source>
</reference>
<keyword evidence="2" id="KW-1185">Reference proteome</keyword>
<organism evidence="1 2">
    <name type="scientific">Penicillium angulare</name>
    <dbReference type="NCBI Taxonomy" id="116970"/>
    <lineage>
        <taxon>Eukaryota</taxon>
        <taxon>Fungi</taxon>
        <taxon>Dikarya</taxon>
        <taxon>Ascomycota</taxon>
        <taxon>Pezizomycotina</taxon>
        <taxon>Eurotiomycetes</taxon>
        <taxon>Eurotiomycetidae</taxon>
        <taxon>Eurotiales</taxon>
        <taxon>Aspergillaceae</taxon>
        <taxon>Penicillium</taxon>
    </lineage>
</organism>
<evidence type="ECO:0000313" key="2">
    <source>
        <dbReference type="Proteomes" id="UP001149165"/>
    </source>
</evidence>
<dbReference type="OrthoDB" id="3350591at2759"/>
<dbReference type="EMBL" id="JAPQKH010000006">
    <property type="protein sequence ID" value="KAJ5093986.1"/>
    <property type="molecule type" value="Genomic_DNA"/>
</dbReference>
<evidence type="ECO:0000313" key="1">
    <source>
        <dbReference type="EMBL" id="KAJ5093986.1"/>
    </source>
</evidence>
<accession>A0A9W9F5Q5</accession>
<dbReference type="AlphaFoldDB" id="A0A9W9F5Q5"/>
<name>A0A9W9F5Q5_9EURO</name>
<dbReference type="Proteomes" id="UP001149165">
    <property type="component" value="Unassembled WGS sequence"/>
</dbReference>
<dbReference type="PANTHER" id="PTHR38797">
    <property type="entry name" value="NUCLEAR PORE COMPLEX PROTEIN NUP85-RELATED"/>
    <property type="match status" value="1"/>
</dbReference>